<accession>A0ABU0HV81</accession>
<feature type="compositionally biased region" description="Basic and acidic residues" evidence="1">
    <location>
        <begin position="56"/>
        <end position="73"/>
    </location>
</feature>
<feature type="region of interest" description="Disordered" evidence="1">
    <location>
        <begin position="1"/>
        <end position="76"/>
    </location>
</feature>
<sequence length="123" mass="13869">MMPGQPKPERTDPLGKLDFGGLDDFKPTPRAAQQPKPPAETIRAVSEAEGFPSRESAPREKAKPASAKVEQRRYRTGRNKQLSLKVTEETAQRFTRLADEQRLVLGELLERALDAYETAHKRE</sequence>
<organism evidence="2 3">
    <name type="scientific">Methylobacterium persicinum</name>
    <dbReference type="NCBI Taxonomy" id="374426"/>
    <lineage>
        <taxon>Bacteria</taxon>
        <taxon>Pseudomonadati</taxon>
        <taxon>Pseudomonadota</taxon>
        <taxon>Alphaproteobacteria</taxon>
        <taxon>Hyphomicrobiales</taxon>
        <taxon>Methylobacteriaceae</taxon>
        <taxon>Methylobacterium</taxon>
    </lineage>
</organism>
<dbReference type="RefSeq" id="WP_238247065.1">
    <property type="nucleotide sequence ID" value="NZ_BPQX01000002.1"/>
</dbReference>
<name>A0ABU0HV81_9HYPH</name>
<gene>
    <name evidence="2" type="ORF">QO016_004938</name>
</gene>
<proteinExistence type="predicted"/>
<evidence type="ECO:0000313" key="3">
    <source>
        <dbReference type="Proteomes" id="UP001236369"/>
    </source>
</evidence>
<keyword evidence="3" id="KW-1185">Reference proteome</keyword>
<protein>
    <recommendedName>
        <fullName evidence="4">Stability/partitioning determinant</fullName>
    </recommendedName>
</protein>
<dbReference type="Proteomes" id="UP001236369">
    <property type="component" value="Unassembled WGS sequence"/>
</dbReference>
<dbReference type="EMBL" id="JAUSVV010000030">
    <property type="protein sequence ID" value="MDQ0445409.1"/>
    <property type="molecule type" value="Genomic_DNA"/>
</dbReference>
<reference evidence="2 3" key="1">
    <citation type="submission" date="2023-07" db="EMBL/GenBank/DDBJ databases">
        <title>Genomic Encyclopedia of Type Strains, Phase IV (KMG-IV): sequencing the most valuable type-strain genomes for metagenomic binning, comparative biology and taxonomic classification.</title>
        <authorList>
            <person name="Goeker M."/>
        </authorList>
    </citation>
    <scope>NUCLEOTIDE SEQUENCE [LARGE SCALE GENOMIC DNA]</scope>
    <source>
        <strain evidence="2 3">DSM 19562</strain>
    </source>
</reference>
<evidence type="ECO:0000256" key="1">
    <source>
        <dbReference type="SAM" id="MobiDB-lite"/>
    </source>
</evidence>
<evidence type="ECO:0000313" key="2">
    <source>
        <dbReference type="EMBL" id="MDQ0445409.1"/>
    </source>
</evidence>
<comment type="caution">
    <text evidence="2">The sequence shown here is derived from an EMBL/GenBank/DDBJ whole genome shotgun (WGS) entry which is preliminary data.</text>
</comment>
<evidence type="ECO:0008006" key="4">
    <source>
        <dbReference type="Google" id="ProtNLM"/>
    </source>
</evidence>